<keyword evidence="1" id="KW-0472">Membrane</keyword>
<sequence>MNRDNALDRSTRVVVVYVAIPIISGIVGIIASRLGLSALGSLFGMGIPALFLMFGGFVVAYKLDPENKEGTKSLISALGIIAGIVWFFIVVPIAIWLGNIVF</sequence>
<dbReference type="STRING" id="1802500.A2801_02650"/>
<dbReference type="EMBL" id="MGGM01000031">
    <property type="protein sequence ID" value="OGM28406.1"/>
    <property type="molecule type" value="Genomic_DNA"/>
</dbReference>
<protein>
    <submittedName>
        <fullName evidence="2">Uncharacterized protein</fullName>
    </submittedName>
</protein>
<keyword evidence="1" id="KW-1133">Transmembrane helix</keyword>
<feature type="transmembrane region" description="Helical" evidence="1">
    <location>
        <begin position="73"/>
        <end position="97"/>
    </location>
</feature>
<comment type="caution">
    <text evidence="2">The sequence shown here is derived from an EMBL/GenBank/DDBJ whole genome shotgun (WGS) entry which is preliminary data.</text>
</comment>
<proteinExistence type="predicted"/>
<accession>A0A1F7YM47</accession>
<keyword evidence="1" id="KW-0812">Transmembrane</keyword>
<gene>
    <name evidence="2" type="ORF">A2801_02650</name>
</gene>
<dbReference type="AlphaFoldDB" id="A0A1F7YM47"/>
<evidence type="ECO:0000256" key="1">
    <source>
        <dbReference type="SAM" id="Phobius"/>
    </source>
</evidence>
<evidence type="ECO:0000313" key="2">
    <source>
        <dbReference type="EMBL" id="OGM28406.1"/>
    </source>
</evidence>
<feature type="transmembrane region" description="Helical" evidence="1">
    <location>
        <begin position="12"/>
        <end position="32"/>
    </location>
</feature>
<feature type="transmembrane region" description="Helical" evidence="1">
    <location>
        <begin position="38"/>
        <end position="61"/>
    </location>
</feature>
<evidence type="ECO:0000313" key="3">
    <source>
        <dbReference type="Proteomes" id="UP000177263"/>
    </source>
</evidence>
<reference evidence="2 3" key="1">
    <citation type="journal article" date="2016" name="Nat. Commun.">
        <title>Thousands of microbial genomes shed light on interconnected biogeochemical processes in an aquifer system.</title>
        <authorList>
            <person name="Anantharaman K."/>
            <person name="Brown C.T."/>
            <person name="Hug L.A."/>
            <person name="Sharon I."/>
            <person name="Castelle C.J."/>
            <person name="Probst A.J."/>
            <person name="Thomas B.C."/>
            <person name="Singh A."/>
            <person name="Wilkins M.J."/>
            <person name="Karaoz U."/>
            <person name="Brodie E.L."/>
            <person name="Williams K.H."/>
            <person name="Hubbard S.S."/>
            <person name="Banfield J.F."/>
        </authorList>
    </citation>
    <scope>NUCLEOTIDE SEQUENCE [LARGE SCALE GENOMIC DNA]</scope>
</reference>
<organism evidence="2 3">
    <name type="scientific">Candidatus Woesebacteria bacterium RIFCSPHIGHO2_01_FULL_41_10</name>
    <dbReference type="NCBI Taxonomy" id="1802500"/>
    <lineage>
        <taxon>Bacteria</taxon>
        <taxon>Candidatus Woeseibacteriota</taxon>
    </lineage>
</organism>
<dbReference type="Proteomes" id="UP000177263">
    <property type="component" value="Unassembled WGS sequence"/>
</dbReference>
<name>A0A1F7YM47_9BACT</name>